<evidence type="ECO:0000313" key="1">
    <source>
        <dbReference type="EMBL" id="GLT20784.1"/>
    </source>
</evidence>
<organism evidence="1 2">
    <name type="scientific">Zoogloea oryzae</name>
    <dbReference type="NCBI Taxonomy" id="310767"/>
    <lineage>
        <taxon>Bacteria</taxon>
        <taxon>Pseudomonadati</taxon>
        <taxon>Pseudomonadota</taxon>
        <taxon>Betaproteobacteria</taxon>
        <taxon>Rhodocyclales</taxon>
        <taxon>Zoogloeaceae</taxon>
        <taxon>Zoogloea</taxon>
    </lineage>
</organism>
<sequence length="74" mass="8107">MLEALNAEWRRHPPVHHLVAAYLDYKPADQPGAPMSKEQEAELQKLVQASPQISGAPALDTSAWDAFVNKGGEK</sequence>
<dbReference type="Proteomes" id="UP001157167">
    <property type="component" value="Unassembled WGS sequence"/>
</dbReference>
<dbReference type="EMBL" id="BSPX01000002">
    <property type="protein sequence ID" value="GLT20784.1"/>
    <property type="molecule type" value="Genomic_DNA"/>
</dbReference>
<protein>
    <submittedName>
        <fullName evidence="1">Uncharacterized protein</fullName>
    </submittedName>
</protein>
<comment type="caution">
    <text evidence="1">The sequence shown here is derived from an EMBL/GenBank/DDBJ whole genome shotgun (WGS) entry which is preliminary data.</text>
</comment>
<accession>A0ABQ6F6B4</accession>
<keyword evidence="2" id="KW-1185">Reference proteome</keyword>
<reference evidence="2" key="1">
    <citation type="journal article" date="2019" name="Int. J. Syst. Evol. Microbiol.">
        <title>The Global Catalogue of Microorganisms (GCM) 10K type strain sequencing project: providing services to taxonomists for standard genome sequencing and annotation.</title>
        <authorList>
            <consortium name="The Broad Institute Genomics Platform"/>
            <consortium name="The Broad Institute Genome Sequencing Center for Infectious Disease"/>
            <person name="Wu L."/>
            <person name="Ma J."/>
        </authorList>
    </citation>
    <scope>NUCLEOTIDE SEQUENCE [LARGE SCALE GENOMIC DNA]</scope>
    <source>
        <strain evidence="2">NBRC 102407</strain>
    </source>
</reference>
<name>A0ABQ6F6B4_9RHOO</name>
<gene>
    <name evidence="1" type="ORF">GCM10007933_02360</name>
</gene>
<proteinExistence type="predicted"/>
<evidence type="ECO:0000313" key="2">
    <source>
        <dbReference type="Proteomes" id="UP001157167"/>
    </source>
</evidence>